<dbReference type="InterPro" id="IPR026854">
    <property type="entry name" value="VPS13_N"/>
</dbReference>
<protein>
    <recommendedName>
        <fullName evidence="11">Vacuolar protein sorting 13 homolog A</fullName>
    </recommendedName>
</protein>
<dbReference type="GO" id="GO:0045053">
    <property type="term" value="P:protein retention in Golgi apparatus"/>
    <property type="evidence" value="ECO:0007669"/>
    <property type="project" value="TreeGrafter"/>
</dbReference>
<dbReference type="Pfam" id="PF25033">
    <property type="entry name" value="VPS13_M"/>
    <property type="match status" value="2"/>
</dbReference>
<accession>A0AAY5F3G5</accession>
<dbReference type="InterPro" id="IPR056748">
    <property type="entry name" value="VPS13-like_C"/>
</dbReference>
<dbReference type="GO" id="GO:0006623">
    <property type="term" value="P:protein targeting to vacuole"/>
    <property type="evidence" value="ECO:0007669"/>
    <property type="project" value="TreeGrafter"/>
</dbReference>
<feature type="coiled-coil region" evidence="4">
    <location>
        <begin position="82"/>
        <end position="117"/>
    </location>
</feature>
<sequence length="3041" mass="341772">MVFESLVVDVLNRFLGDYVVNLDSSQLNLGIWGGKVFSQLDIPFKVRAGHIGRLELKIPWKNLYTQSVEATLDDVYLLIVPTASIKYDAEKEEKQLQEARQRELQRIEETKQKAAERENPKTEKQDTFVEKLVTQVIKNLQVKISNIHVRYEDDVTNPNSPLSFGVSLQNLSLQVKRISPSQMNLSMCLVRLDNLFAYWNVNSELYSNHTAPEALVRDQFFRPISANAKLRMNPRSDVDFSSPKVDLVVHLPEVAVELSRPQYVSILELLGSVDMMSRNLPYRKYRPEVPVHTNAYHWWRYVITGILEVNIKPRLHMWSWQHIRRHRQQVKQYRELYKTKITSKKPAEGLLKKLEETEKVLDIFNITLARQQSEMEASKAGLRIYRPGVKAEEDQAQGWFGWMWNWSGDSSTQAKENKPGGFDTLMTPAEKTKLYTAIGYSETAVNPNLPKSFEDMKIRFKLVSMSVSIKESKEKPEIIQLSVLDLSATLTQRPSAQAIKITAQLSSFEVTGLPRSQVAPTLLSSRRVVEENKPLLTLMFETNPLDAAADQRLHAESQPLEIIYDAMTVNSLSAFFMPPNDLQLDELTNATRVKLEQFRDRTSTGLMYIIETQKVLDLKINLMASYVIVPQMGFYVPQHSLIILDLGNFQVSSQSRANLPQLSAGSSTIEDIMSRAYDSFDIQLSSLQFLYTKPDGNWRKARRQRESALHILEPMDLKMVFSRAMVVTDSRMPKFKMSGELPLLSLRISDDKVRGVLQLIESIPLPESRPTPRTTAQQVTPKVCSEEELFYDAPSSPLEDLPFFEASSGSLEQRASVKRRSAIKQDPKKNMTEFFMSFEISKLSIQLCHLAAEWEESVLLLQIEGLGTQLSLRTFDMTSYTFLREICLECSQYMDGEDEKVHLITTLDNTEDDLLNVLLICVFCSVLTDLYVLLQVNFSSLDVHLHTEALLNSMNFLSSLLPAPTKPAPGTPSSKSKFEDIVNLHIRADLSCLKVFIRGEKARISEISIEGLVSEVQMKKKSVEISANLKNIIILDCDQEALYKKAVSIAGKEVFDFCMVSYVDATEGEAYTDMRVVDTRVRLTVGCIQVIFLNKFISSVLAFINNFQEAKDALAEVTVQAAEKAATGVLELAEKSTRIALDVDIKAPVVFLPQSSVSTNVIVADLGLVTVKNRFEIVPSEAHAKIPPILDIMGEGSDVCVYRTTFKDGQFQSEIQILRPVNMELSIKRNLAASWYHSIPDIQITGYLKPMSVRGLWVCSVDPVASSGTTVVTAAVVEGQKVTRLKSKLTVLFKFDSMTLVLYSPSGSEMLDSRDEQLKLAEFTLGTITAAVDMFSDSSMKASIRLTECLLDDKRKRVKMITSRCVNTPTGTFISVMVDVSYRQGRDGTTLETVVQDLYLCASMEFLLTVADIFLKALAQDTGYNPKVPVAVKTEMNVVVRNPEIVFVADLTRADAPALVMTTQCELVMKSDPSGQLMTAAVTELKVVACPFMRAQAESNFTTVLQPCQVFFTSKQLAGQPQAIELSINSLTLKVSPIIINTVITIQSALTPTAETPEELESPVPPDLWERRDWRDLKLWFLEEESEEDVRSLVPLVPQGESLQLRVASICLTLEAGVGHRTVPMLLAKSSFHGDVKNWSTLINLHCHLDMEVNYYNEMMGVWEPLLEPLEDETKDVFRPWTLDLKMKKKPVKGSGTSDEVDYIVPDYKTVISITSKDQLNIMLSKCGLHMLSNLGTAFAEAAKQTAECFQRDQAPIVVKNRLGLAVAVLHSEVFRPIGRESVGRTVELQDGESLNMDYTLTAADASQFAAMTSLSSENYIQPTPVGHTTADIIPLIKVGRGVYSVVHRGSGVTRFFVCQIYSNEGSKFVKIRSPFQIVNHFSVPFRVLEGSSCLGVSLPTEEFCVPLGSYRSLSLQPVTEGNDQYGRSEGFSYDEVSQRPGDCLESTCRHCGDDDDDDDDTRVFKISMVPVLDAMLSHSTQENIDKPFVLHLWPTVLLRNLLPYPITYRLLVQGTDRVAKASEGHSCHLHTAVMDHASLELKLLGYLQQDWEAQYRLRSDHEEIGFITFSSLRANEELDGDISQAALDIAVHVKKEAGQAVVAVHSPYWMVNKTGRLLQYKADDIHRKHPKDYDMPLLFSFKPRNFLQNNKVRLMISDSELSDDFSIDTVGSYGDVKCKGRAKDYLVGVKIDASSFSLTRLVTFLPFYMLVNRTKHVIHVCEEGQENWTEAKLSLQAAVPFWPGRDSKKLVVKVEGCQSTAHAVDFHTPENCLLLHLDNTLGGIIVDVNLTEHSAVIRFSDYHDGAAPFLIINHTRDQTLEGELGPGQAMYYTWAEPAGSRVLRWSCSGYSGELRNEEDLLTDMKDEGKLFVLSFYEGLQRVALFTTERRVYKRLCESERVELAEQEISLSLQDVGVSLVNNSTSQEVAYVGITSSDVVWESKPKKKRRWKVLSGKDAAVLERQYQEYMENSPVDYFIVCFTPNGTDMRILQPYDAPVRRNFLPALKVEYSVSARQKAYRVQINRIQIQNQLPGAIFPFVFYPVKPPKSVRMDSGEKTRSYVTANDPSPYRYFKVLIQEMDLRLDLGFLYAILDLFTAENADTVELFGKDIEYLKTGLNHVSATDTSPISLFEYFHISPIKLHLSFSLSSGGEDGNKTKRETEVIPVQSLNLLLKSIGATLTDVQDVVFKLAFFELTFQFRTTQQLQWEVIRHYSKQAIKQMYVLVLGLDVLGNPFGLIRGLSEGVEAFFYEPYQGAIQGPEEFMEGMALGVKALVGGAVGGLAGAASRITGAMAKGVAAITMDEEYQQKRREAMNKQPSGLREGLTRGGKGLVSGFVSGITGIVTKPIKGAQKEGAAGFFKGVGKGIVGAVARPTGGIIDMASSTFQGIKRSAETSQDVESLRPPRFIHEDGVIRPYREREGIGSQMLQKIENGRFAKYRYFAHAKINESDFLMITKRGIFFVTKGTFGQLTCEWQYLFDEFTKDPMIVEERRLRIEAKERVKSVFHAKEFGKIINFKTPEIAKWVLARLQDARKNLPK</sequence>
<evidence type="ECO:0000259" key="8">
    <source>
        <dbReference type="Pfam" id="PF25037"/>
    </source>
</evidence>
<dbReference type="Pfam" id="PF25036">
    <property type="entry name" value="VPS13_VAB"/>
    <property type="match status" value="1"/>
</dbReference>
<reference evidence="9 10" key="1">
    <citation type="submission" date="2020-05" db="EMBL/GenBank/DDBJ databases">
        <title>Electrophorus electricus (electric eel) genome, fEleEle1, primary haplotype.</title>
        <authorList>
            <person name="Myers G."/>
            <person name="Meyer A."/>
            <person name="Fedrigo O."/>
            <person name="Formenti G."/>
            <person name="Rhie A."/>
            <person name="Tracey A."/>
            <person name="Sims Y."/>
            <person name="Jarvis E.D."/>
        </authorList>
    </citation>
    <scope>NUCLEOTIDE SEQUENCE [LARGE SCALE GENOMIC DNA]</scope>
</reference>
<keyword evidence="2" id="KW-0813">Transport</keyword>
<evidence type="ECO:0000259" key="6">
    <source>
        <dbReference type="Pfam" id="PF25033"/>
    </source>
</evidence>
<evidence type="ECO:0000256" key="4">
    <source>
        <dbReference type="SAM" id="Coils"/>
    </source>
</evidence>
<dbReference type="GeneTree" id="ENSGT00950000183083"/>
<dbReference type="InterPro" id="IPR026847">
    <property type="entry name" value="VPS13"/>
</dbReference>
<dbReference type="InterPro" id="IPR009543">
    <property type="entry name" value="VPS13_VAB"/>
</dbReference>
<keyword evidence="10" id="KW-1185">Reference proteome</keyword>
<feature type="domain" description="Chorein N-terminal" evidence="5">
    <location>
        <begin position="2"/>
        <end position="773"/>
    </location>
</feature>
<name>A0AAY5F3G5_ELEEL</name>
<keyword evidence="3" id="KW-0445">Lipid transport</keyword>
<evidence type="ECO:0000313" key="10">
    <source>
        <dbReference type="Proteomes" id="UP000314983"/>
    </source>
</evidence>
<gene>
    <name evidence="9" type="primary">VPS13A</name>
</gene>
<organism evidence="9 10">
    <name type="scientific">Electrophorus electricus</name>
    <name type="common">Electric eel</name>
    <name type="synonym">Gymnotus electricus</name>
    <dbReference type="NCBI Taxonomy" id="8005"/>
    <lineage>
        <taxon>Eukaryota</taxon>
        <taxon>Metazoa</taxon>
        <taxon>Chordata</taxon>
        <taxon>Craniata</taxon>
        <taxon>Vertebrata</taxon>
        <taxon>Euteleostomi</taxon>
        <taxon>Actinopterygii</taxon>
        <taxon>Neopterygii</taxon>
        <taxon>Teleostei</taxon>
        <taxon>Ostariophysi</taxon>
        <taxon>Gymnotiformes</taxon>
        <taxon>Gymnotoidei</taxon>
        <taxon>Gymnotidae</taxon>
        <taxon>Electrophorus</taxon>
    </lineage>
</organism>
<dbReference type="InterPro" id="IPR056747">
    <property type="entry name" value="VPS13-like_M"/>
</dbReference>
<proteinExistence type="inferred from homology"/>
<evidence type="ECO:0000259" key="7">
    <source>
        <dbReference type="Pfam" id="PF25036"/>
    </source>
</evidence>
<evidence type="ECO:0008006" key="11">
    <source>
        <dbReference type="Google" id="ProtNLM"/>
    </source>
</evidence>
<feature type="domain" description="VPS13-like middle region" evidence="6">
    <location>
        <begin position="1268"/>
        <end position="1739"/>
    </location>
</feature>
<dbReference type="PANTHER" id="PTHR16166:SF22">
    <property type="entry name" value="INTERMEMBRANE LIPID TRANSFER PROTEIN VPS13A"/>
    <property type="match status" value="1"/>
</dbReference>
<dbReference type="Proteomes" id="UP000314983">
    <property type="component" value="Chromosome 18"/>
</dbReference>
<evidence type="ECO:0000259" key="5">
    <source>
        <dbReference type="Pfam" id="PF12624"/>
    </source>
</evidence>
<reference evidence="9" key="2">
    <citation type="submission" date="2025-08" db="UniProtKB">
        <authorList>
            <consortium name="Ensembl"/>
        </authorList>
    </citation>
    <scope>IDENTIFICATION</scope>
</reference>
<dbReference type="Pfam" id="PF25037">
    <property type="entry name" value="VPS13_C"/>
    <property type="match status" value="1"/>
</dbReference>
<evidence type="ECO:0000256" key="1">
    <source>
        <dbReference type="ARBA" id="ARBA00006545"/>
    </source>
</evidence>
<keyword evidence="4" id="KW-0175">Coiled coil</keyword>
<evidence type="ECO:0000256" key="2">
    <source>
        <dbReference type="ARBA" id="ARBA00022448"/>
    </source>
</evidence>
<feature type="domain" description="VPS13-like middle region" evidence="6">
    <location>
        <begin position="996"/>
        <end position="1253"/>
    </location>
</feature>
<dbReference type="GO" id="GO:0006914">
    <property type="term" value="P:autophagy"/>
    <property type="evidence" value="ECO:0007669"/>
    <property type="project" value="TreeGrafter"/>
</dbReference>
<evidence type="ECO:0000313" key="9">
    <source>
        <dbReference type="Ensembl" id="ENSEEEP00000063586.1"/>
    </source>
</evidence>
<reference evidence="9" key="3">
    <citation type="submission" date="2025-09" db="UniProtKB">
        <authorList>
            <consortium name="Ensembl"/>
        </authorList>
    </citation>
    <scope>IDENTIFICATION</scope>
</reference>
<feature type="domain" description="Intermembrane lipid transfer protein VPS13-like C-terminal" evidence="8">
    <location>
        <begin position="2904"/>
        <end position="3019"/>
    </location>
</feature>
<dbReference type="GO" id="GO:0006869">
    <property type="term" value="P:lipid transport"/>
    <property type="evidence" value="ECO:0007669"/>
    <property type="project" value="UniProtKB-KW"/>
</dbReference>
<dbReference type="Ensembl" id="ENSEEET00000057083.1">
    <property type="protein sequence ID" value="ENSEEEP00000063586.1"/>
    <property type="gene ID" value="ENSEEEG00000000493.2"/>
</dbReference>
<dbReference type="Pfam" id="PF12624">
    <property type="entry name" value="VPS13_N"/>
    <property type="match status" value="1"/>
</dbReference>
<comment type="similarity">
    <text evidence="1">Belongs to the VPS13 family.</text>
</comment>
<feature type="domain" description="Vacuolar protein sorting-associated protein 13 VPS13 adaptor binding" evidence="7">
    <location>
        <begin position="1829"/>
        <end position="2315"/>
    </location>
</feature>
<evidence type="ECO:0000256" key="3">
    <source>
        <dbReference type="ARBA" id="ARBA00023055"/>
    </source>
</evidence>
<dbReference type="PANTHER" id="PTHR16166">
    <property type="entry name" value="VACUOLAR PROTEIN SORTING-ASSOCIATED PROTEIN VPS13"/>
    <property type="match status" value="1"/>
</dbReference>